<accession>A0AB74H7E4</accession>
<sequence length="100" mass="12091">MNRLKGLRESKNLTVMQFIEEIRQIAPTMTATQWIAYERRGIVEYNDNFWQMIADFFHVDLGYLYGFQPEPVIRDLYAEIEFLRDENRRLTNELLEVLNE</sequence>
<protein>
    <recommendedName>
        <fullName evidence="4">XRE family transcriptional regulator</fullName>
    </recommendedName>
</protein>
<evidence type="ECO:0008006" key="4">
    <source>
        <dbReference type="Google" id="ProtNLM"/>
    </source>
</evidence>
<name>A0AB74H7E4_STRAG</name>
<evidence type="ECO:0000313" key="3">
    <source>
        <dbReference type="Proteomes" id="UP000255140"/>
    </source>
</evidence>
<organism evidence="2 3">
    <name type="scientific">Streptococcus agalactiae</name>
    <dbReference type="NCBI Taxonomy" id="1311"/>
    <lineage>
        <taxon>Bacteria</taxon>
        <taxon>Bacillati</taxon>
        <taxon>Bacillota</taxon>
        <taxon>Bacilli</taxon>
        <taxon>Lactobacillales</taxon>
        <taxon>Streptococcaceae</taxon>
        <taxon>Streptococcus</taxon>
    </lineage>
</organism>
<proteinExistence type="predicted"/>
<dbReference type="AlphaFoldDB" id="A0AB74H7E4"/>
<dbReference type="GO" id="GO:0003677">
    <property type="term" value="F:DNA binding"/>
    <property type="evidence" value="ECO:0007669"/>
    <property type="project" value="InterPro"/>
</dbReference>
<dbReference type="Proteomes" id="UP000255140">
    <property type="component" value="Unassembled WGS sequence"/>
</dbReference>
<evidence type="ECO:0000256" key="1">
    <source>
        <dbReference type="SAM" id="Coils"/>
    </source>
</evidence>
<feature type="coiled-coil region" evidence="1">
    <location>
        <begin position="73"/>
        <end position="100"/>
    </location>
</feature>
<reference evidence="2 3" key="1">
    <citation type="submission" date="2018-06" db="EMBL/GenBank/DDBJ databases">
        <authorList>
            <consortium name="Pathogen Informatics"/>
            <person name="Doyle S."/>
        </authorList>
    </citation>
    <scope>NUCLEOTIDE SEQUENCE [LARGE SCALE GENOMIC DNA]</scope>
    <source>
        <strain evidence="2 3">NCTC9828</strain>
    </source>
</reference>
<dbReference type="Gene3D" id="1.10.260.40">
    <property type="entry name" value="lambda repressor-like DNA-binding domains"/>
    <property type="match status" value="1"/>
</dbReference>
<dbReference type="EMBL" id="UHEW01000005">
    <property type="protein sequence ID" value="SUN29748.1"/>
    <property type="molecule type" value="Genomic_DNA"/>
</dbReference>
<gene>
    <name evidence="2" type="ORF">NCTC9828_02005</name>
</gene>
<evidence type="ECO:0000313" key="2">
    <source>
        <dbReference type="EMBL" id="SUN29748.1"/>
    </source>
</evidence>
<dbReference type="InterPro" id="IPR010982">
    <property type="entry name" value="Lambda_DNA-bd_dom_sf"/>
</dbReference>
<dbReference type="RefSeq" id="WP_001080861.1">
    <property type="nucleotide sequence ID" value="NZ_CPVQ01000026.1"/>
</dbReference>
<keyword evidence="1" id="KW-0175">Coiled coil</keyword>
<comment type="caution">
    <text evidence="2">The sequence shown here is derived from an EMBL/GenBank/DDBJ whole genome shotgun (WGS) entry which is preliminary data.</text>
</comment>